<proteinExistence type="predicted"/>
<reference evidence="1 2" key="1">
    <citation type="submission" date="2018-11" db="EMBL/GenBank/DDBJ databases">
        <authorList>
            <consortium name="Pathogen Informatics"/>
        </authorList>
    </citation>
    <scope>NUCLEOTIDE SEQUENCE [LARGE SCALE GENOMIC DNA]</scope>
</reference>
<protein>
    <submittedName>
        <fullName evidence="1">Uncharacterized protein</fullName>
    </submittedName>
</protein>
<evidence type="ECO:0000313" key="2">
    <source>
        <dbReference type="Proteomes" id="UP000270094"/>
    </source>
</evidence>
<dbReference type="EMBL" id="UYYB01098418">
    <property type="protein sequence ID" value="VDM77092.1"/>
    <property type="molecule type" value="Genomic_DNA"/>
</dbReference>
<organism evidence="1 2">
    <name type="scientific">Strongylus vulgaris</name>
    <name type="common">Blood worm</name>
    <dbReference type="NCBI Taxonomy" id="40348"/>
    <lineage>
        <taxon>Eukaryota</taxon>
        <taxon>Metazoa</taxon>
        <taxon>Ecdysozoa</taxon>
        <taxon>Nematoda</taxon>
        <taxon>Chromadorea</taxon>
        <taxon>Rhabditida</taxon>
        <taxon>Rhabditina</taxon>
        <taxon>Rhabditomorpha</taxon>
        <taxon>Strongyloidea</taxon>
        <taxon>Strongylidae</taxon>
        <taxon>Strongylus</taxon>
    </lineage>
</organism>
<keyword evidence="2" id="KW-1185">Reference proteome</keyword>
<dbReference type="AlphaFoldDB" id="A0A3P7LCS2"/>
<evidence type="ECO:0000313" key="1">
    <source>
        <dbReference type="EMBL" id="VDM77092.1"/>
    </source>
</evidence>
<gene>
    <name evidence="1" type="ORF">SVUK_LOCUS12090</name>
</gene>
<dbReference type="Proteomes" id="UP000270094">
    <property type="component" value="Unassembled WGS sequence"/>
</dbReference>
<accession>A0A3P7LCS2</accession>
<name>A0A3P7LCS2_STRVU</name>
<sequence length="120" mass="13767">MLVWNCGGDVREVQVHYSLPAKISAGPFVQRKHQPIWSVASLEDVLLREESIPEFLMSICRLPSHYMTSPSMLCFRDLFRWIAKTRHYLISELRSPTRCEHVACTSEDVVSALCELSESL</sequence>